<dbReference type="InterPro" id="IPR020946">
    <property type="entry name" value="Flavin_mOase-like"/>
</dbReference>
<keyword evidence="3" id="KW-0560">Oxidoreductase</keyword>
<dbReference type="SUPFAM" id="SSF51905">
    <property type="entry name" value="FAD/NAD(P)-binding domain"/>
    <property type="match status" value="2"/>
</dbReference>
<dbReference type="GO" id="GO:0050660">
    <property type="term" value="F:flavin adenine dinucleotide binding"/>
    <property type="evidence" value="ECO:0007669"/>
    <property type="project" value="InterPro"/>
</dbReference>
<evidence type="ECO:0000313" key="5">
    <source>
        <dbReference type="Proteomes" id="UP000269265"/>
    </source>
</evidence>
<evidence type="ECO:0000256" key="1">
    <source>
        <dbReference type="ARBA" id="ARBA00022630"/>
    </source>
</evidence>
<dbReference type="Proteomes" id="UP000269265">
    <property type="component" value="Unassembled WGS sequence"/>
</dbReference>
<dbReference type="GO" id="GO:0050661">
    <property type="term" value="F:NADP binding"/>
    <property type="evidence" value="ECO:0007669"/>
    <property type="project" value="InterPro"/>
</dbReference>
<gene>
    <name evidence="4" type="ORF">EIP75_18485</name>
</gene>
<dbReference type="GO" id="GO:0004499">
    <property type="term" value="F:N,N-dimethylaniline monooxygenase activity"/>
    <property type="evidence" value="ECO:0007669"/>
    <property type="project" value="InterPro"/>
</dbReference>
<name>A0A426V7B7_9BURK</name>
<organism evidence="4 5">
    <name type="scientific">Aquabacterium soli</name>
    <dbReference type="NCBI Taxonomy" id="2493092"/>
    <lineage>
        <taxon>Bacteria</taxon>
        <taxon>Pseudomonadati</taxon>
        <taxon>Pseudomonadota</taxon>
        <taxon>Betaproteobacteria</taxon>
        <taxon>Burkholderiales</taxon>
        <taxon>Aquabacterium</taxon>
    </lineage>
</organism>
<dbReference type="InterPro" id="IPR051209">
    <property type="entry name" value="FAD-bind_Monooxygenase_sf"/>
</dbReference>
<reference evidence="4 5" key="1">
    <citation type="submission" date="2018-12" db="EMBL/GenBank/DDBJ databases">
        <title>The whole draft genome of Aquabacterium sp. SJQ9.</title>
        <authorList>
            <person name="Sun L."/>
            <person name="Gao X."/>
            <person name="Chen W."/>
            <person name="Huang K."/>
        </authorList>
    </citation>
    <scope>NUCLEOTIDE SEQUENCE [LARGE SCALE GENOMIC DNA]</scope>
    <source>
        <strain evidence="4 5">SJQ9</strain>
    </source>
</reference>
<protein>
    <submittedName>
        <fullName evidence="4">NAD(P)/FAD-dependent oxidoreductase</fullName>
    </submittedName>
</protein>
<comment type="caution">
    <text evidence="4">The sequence shown here is derived from an EMBL/GenBank/DDBJ whole genome shotgun (WGS) entry which is preliminary data.</text>
</comment>
<dbReference type="Pfam" id="PF00743">
    <property type="entry name" value="FMO-like"/>
    <property type="match status" value="1"/>
</dbReference>
<dbReference type="PANTHER" id="PTHR42877:SF4">
    <property type="entry name" value="FAD_NAD(P)-BINDING DOMAIN-CONTAINING PROTEIN-RELATED"/>
    <property type="match status" value="1"/>
</dbReference>
<keyword evidence="2" id="KW-0274">FAD</keyword>
<dbReference type="PANTHER" id="PTHR42877">
    <property type="entry name" value="L-ORNITHINE N(5)-MONOOXYGENASE-RELATED"/>
    <property type="match status" value="1"/>
</dbReference>
<proteinExistence type="predicted"/>
<dbReference type="OrthoDB" id="9766402at2"/>
<dbReference type="AlphaFoldDB" id="A0A426V7B7"/>
<dbReference type="InterPro" id="IPR036188">
    <property type="entry name" value="FAD/NAD-bd_sf"/>
</dbReference>
<evidence type="ECO:0000256" key="2">
    <source>
        <dbReference type="ARBA" id="ARBA00022827"/>
    </source>
</evidence>
<sequence>MKPQEFSQPRTGQPGGSGIERARVIVVGTGFSGLCMGVKLREMGEDDFLMLERANDVGGTWRDNTYPGCACDVPSHLYSFSFEANPEWSRMYAPQPEIYAYLRNCAKKYDLLRHVRFNTNLVGARYDEARAKWVVQSEDGRTFECDVLVSGMGGLSNPMVPNIPGLERFEGSTFHSANWNHGYDFTGKRVAVIGSGASAIQFVPQIAPLVDQLDYYQRTPAWVVPKDDRPLSDKEKADFKANPWRQRMQRTKQYWMMEARFLAFKFKPEWMKLVAKVAKHKIARAITDPAVRAKITPDYTPGCKRLLISNDYYPALGRTNVDVITEGIQAVTPRGVITQDGVERPADAIVFGTGFKVQDPIPPRTVFGRGGQDLSVVWKDGPEAYKGIAVAGFPNFFILMGPNTGLGHNSMVFMIESQVHYVIEALKTMKEHRLKALDVKPQAQQQFIDKIQEDLKSTVWSSGCKSWYLNDKGRNVSLWPSFTFSYRLRTRSFDLAKYNAERA</sequence>
<dbReference type="Gene3D" id="3.50.50.60">
    <property type="entry name" value="FAD/NAD(P)-binding domain"/>
    <property type="match status" value="2"/>
</dbReference>
<dbReference type="EMBL" id="RSED01000018">
    <property type="protein sequence ID" value="RRS02765.1"/>
    <property type="molecule type" value="Genomic_DNA"/>
</dbReference>
<keyword evidence="5" id="KW-1185">Reference proteome</keyword>
<keyword evidence="1" id="KW-0285">Flavoprotein</keyword>
<evidence type="ECO:0000313" key="4">
    <source>
        <dbReference type="EMBL" id="RRS02765.1"/>
    </source>
</evidence>
<accession>A0A426V7B7</accession>
<dbReference type="RefSeq" id="WP_125244772.1">
    <property type="nucleotide sequence ID" value="NZ_RSED01000018.1"/>
</dbReference>
<evidence type="ECO:0000256" key="3">
    <source>
        <dbReference type="ARBA" id="ARBA00023002"/>
    </source>
</evidence>